<gene>
    <name evidence="1" type="ORF">Sar04_07930</name>
</gene>
<sequence length="120" mass="11761">MAGVGGGLAIKPGSSVVTEGGIIANNTATTEGGGIFNLGELVSRNTKIIGNRSDLGGGISNASNTATADLFGTQVIKNIAITDGGGIFNNAGTVELNTATGTIVVKNRPNNCVGVPECSG</sequence>
<dbReference type="EMBL" id="BOQM01000006">
    <property type="protein sequence ID" value="GIM82577.1"/>
    <property type="molecule type" value="Genomic_DNA"/>
</dbReference>
<organism evidence="1 2">
    <name type="scientific">Salinispora arenicola</name>
    <dbReference type="NCBI Taxonomy" id="168697"/>
    <lineage>
        <taxon>Bacteria</taxon>
        <taxon>Bacillati</taxon>
        <taxon>Actinomycetota</taxon>
        <taxon>Actinomycetes</taxon>
        <taxon>Micromonosporales</taxon>
        <taxon>Micromonosporaceae</taxon>
        <taxon>Salinispora</taxon>
    </lineage>
</organism>
<comment type="caution">
    <text evidence="1">The sequence shown here is derived from an EMBL/GenBank/DDBJ whole genome shotgun (WGS) entry which is preliminary data.</text>
</comment>
<evidence type="ECO:0000313" key="1">
    <source>
        <dbReference type="EMBL" id="GIM82577.1"/>
    </source>
</evidence>
<accession>A0ABQ4JM61</accession>
<evidence type="ECO:0008006" key="3">
    <source>
        <dbReference type="Google" id="ProtNLM"/>
    </source>
</evidence>
<keyword evidence="2" id="KW-1185">Reference proteome</keyword>
<protein>
    <recommendedName>
        <fullName evidence="3">Polymorphic outer membrane protein</fullName>
    </recommendedName>
</protein>
<dbReference type="Proteomes" id="UP000677457">
    <property type="component" value="Unassembled WGS sequence"/>
</dbReference>
<proteinExistence type="predicted"/>
<name>A0ABQ4JM61_SALAC</name>
<evidence type="ECO:0000313" key="2">
    <source>
        <dbReference type="Proteomes" id="UP000677457"/>
    </source>
</evidence>
<reference evidence="1 2" key="1">
    <citation type="submission" date="2021-03" db="EMBL/GenBank/DDBJ databases">
        <title>Whole genome shotgun sequence of Salinispora arenicola NBRC 105043.</title>
        <authorList>
            <person name="Komaki H."/>
            <person name="Tamura T."/>
        </authorList>
    </citation>
    <scope>NUCLEOTIDE SEQUENCE [LARGE SCALE GENOMIC DNA]</scope>
    <source>
        <strain evidence="1 2">NBRC 105043</strain>
    </source>
</reference>